<keyword evidence="1" id="KW-0812">Transmembrane</keyword>
<dbReference type="Proteomes" id="UP000502331">
    <property type="component" value="Chromosome"/>
</dbReference>
<sequence>MSPAEQPQPAKRERMRRGLWVLAQAVAGIAIGLAMAKSMALPEEQVALIGTLITLVTWLGDEVFKLPAKDTKAGAFIHGSLRLLALIGFIMALQSLAALNGFSR</sequence>
<evidence type="ECO:0000313" key="2">
    <source>
        <dbReference type="EMBL" id="QIV85884.1"/>
    </source>
</evidence>
<dbReference type="AlphaFoldDB" id="A0A6H0SF02"/>
<dbReference type="EMBL" id="CP032549">
    <property type="protein sequence ID" value="QIV85884.1"/>
    <property type="molecule type" value="Genomic_DNA"/>
</dbReference>
<evidence type="ECO:0000313" key="3">
    <source>
        <dbReference type="Proteomes" id="UP000502331"/>
    </source>
</evidence>
<protein>
    <submittedName>
        <fullName evidence="2">Uncharacterized protein</fullName>
    </submittedName>
</protein>
<proteinExistence type="predicted"/>
<accession>A0A6H0SF02</accession>
<reference evidence="2 3" key="1">
    <citation type="submission" date="2018-09" db="EMBL/GenBank/DDBJ databases">
        <title>Glutamicibacter mishrai S5-52T (LMG 29155T = KCTC 39846T).</title>
        <authorList>
            <person name="Das S.K."/>
        </authorList>
    </citation>
    <scope>NUCLEOTIDE SEQUENCE [LARGE SCALE GENOMIC DNA]</scope>
    <source>
        <strain evidence="2 3">S5-52</strain>
    </source>
</reference>
<feature type="transmembrane region" description="Helical" evidence="1">
    <location>
        <begin position="76"/>
        <end position="99"/>
    </location>
</feature>
<organism evidence="2 3">
    <name type="scientific">Glutamicibacter mishrai</name>
    <dbReference type="NCBI Taxonomy" id="1775880"/>
    <lineage>
        <taxon>Bacteria</taxon>
        <taxon>Bacillati</taxon>
        <taxon>Actinomycetota</taxon>
        <taxon>Actinomycetes</taxon>
        <taxon>Micrococcales</taxon>
        <taxon>Micrococcaceae</taxon>
        <taxon>Glutamicibacter</taxon>
    </lineage>
</organism>
<dbReference type="RefSeq" id="WP_172511089.1">
    <property type="nucleotide sequence ID" value="NZ_CP032549.1"/>
</dbReference>
<feature type="transmembrane region" description="Helical" evidence="1">
    <location>
        <begin position="46"/>
        <end position="64"/>
    </location>
</feature>
<keyword evidence="3" id="KW-1185">Reference proteome</keyword>
<evidence type="ECO:0000256" key="1">
    <source>
        <dbReference type="SAM" id="Phobius"/>
    </source>
</evidence>
<gene>
    <name evidence="2" type="ORF">D3791_01375</name>
</gene>
<name>A0A6H0SF02_9MICC</name>
<keyword evidence="1" id="KW-1133">Transmembrane helix</keyword>
<keyword evidence="1" id="KW-0472">Membrane</keyword>